<dbReference type="EMBL" id="JAAAIP010000731">
    <property type="protein sequence ID" value="KAG0313251.1"/>
    <property type="molecule type" value="Genomic_DNA"/>
</dbReference>
<evidence type="ECO:0000256" key="4">
    <source>
        <dbReference type="SAM" id="MobiDB-lite"/>
    </source>
</evidence>
<comment type="subcellular location">
    <subcellularLocation>
        <location evidence="1">Host cell</location>
    </subcellularLocation>
    <subcellularLocation>
        <location evidence="2">Secreted</location>
    </subcellularLocation>
</comment>
<evidence type="ECO:0000256" key="1">
    <source>
        <dbReference type="ARBA" id="ARBA00004340"/>
    </source>
</evidence>
<keyword evidence="7" id="KW-1185">Reference proteome</keyword>
<keyword evidence="3" id="KW-0964">Secreted</keyword>
<evidence type="ECO:0000313" key="7">
    <source>
        <dbReference type="Proteomes" id="UP000738325"/>
    </source>
</evidence>
<proteinExistence type="predicted"/>
<dbReference type="InterPro" id="IPR045379">
    <property type="entry name" value="Crinkler_N"/>
</dbReference>
<feature type="region of interest" description="Disordered" evidence="4">
    <location>
        <begin position="116"/>
        <end position="137"/>
    </location>
</feature>
<reference evidence="6" key="1">
    <citation type="journal article" date="2020" name="Fungal Divers.">
        <title>Resolving the Mortierellaceae phylogeny through synthesis of multi-gene phylogenetics and phylogenomics.</title>
        <authorList>
            <person name="Vandepol N."/>
            <person name="Liber J."/>
            <person name="Desiro A."/>
            <person name="Na H."/>
            <person name="Kennedy M."/>
            <person name="Barry K."/>
            <person name="Grigoriev I.V."/>
            <person name="Miller A.N."/>
            <person name="O'Donnell K."/>
            <person name="Stajich J.E."/>
            <person name="Bonito G."/>
        </authorList>
    </citation>
    <scope>NUCLEOTIDE SEQUENCE</scope>
    <source>
        <strain evidence="6">REB-010B</strain>
    </source>
</reference>
<sequence>MTDNHITLLCIENGETTPFSIDIDPTKTVDHLKDAIKIKKTPRFDDVAAYELTLWRVSIPLLPLKERKPIILTEVKSTTELDPTDDVSDEFKETPPKKTVHIIVQRPLSVHAPVRARASTPLSGHLSDASRPGTPLS</sequence>
<accession>A0A9P6R5R7</accession>
<gene>
    <name evidence="6" type="ORF">BGZ99_009011</name>
</gene>
<organism evidence="6 7">
    <name type="scientific">Dissophora globulifera</name>
    <dbReference type="NCBI Taxonomy" id="979702"/>
    <lineage>
        <taxon>Eukaryota</taxon>
        <taxon>Fungi</taxon>
        <taxon>Fungi incertae sedis</taxon>
        <taxon>Mucoromycota</taxon>
        <taxon>Mortierellomycotina</taxon>
        <taxon>Mortierellomycetes</taxon>
        <taxon>Mortierellales</taxon>
        <taxon>Mortierellaceae</taxon>
        <taxon>Dissophora</taxon>
    </lineage>
</organism>
<dbReference type="Pfam" id="PF20147">
    <property type="entry name" value="Crinkler"/>
    <property type="match status" value="1"/>
</dbReference>
<evidence type="ECO:0000259" key="5">
    <source>
        <dbReference type="Pfam" id="PF20147"/>
    </source>
</evidence>
<evidence type="ECO:0000313" key="6">
    <source>
        <dbReference type="EMBL" id="KAG0313251.1"/>
    </source>
</evidence>
<dbReference type="GO" id="GO:0043657">
    <property type="term" value="C:host cell"/>
    <property type="evidence" value="ECO:0007669"/>
    <property type="project" value="UniProtKB-SubCell"/>
</dbReference>
<dbReference type="OrthoDB" id="2304312at2759"/>
<evidence type="ECO:0000256" key="2">
    <source>
        <dbReference type="ARBA" id="ARBA00004613"/>
    </source>
</evidence>
<feature type="non-terminal residue" evidence="6">
    <location>
        <position position="137"/>
    </location>
</feature>
<feature type="domain" description="Crinkler effector protein N-terminal" evidence="5">
    <location>
        <begin position="6"/>
        <end position="105"/>
    </location>
</feature>
<comment type="caution">
    <text evidence="6">The sequence shown here is derived from an EMBL/GenBank/DDBJ whole genome shotgun (WGS) entry which is preliminary data.</text>
</comment>
<evidence type="ECO:0000256" key="3">
    <source>
        <dbReference type="ARBA" id="ARBA00022525"/>
    </source>
</evidence>
<dbReference type="AlphaFoldDB" id="A0A9P6R5R7"/>
<dbReference type="Proteomes" id="UP000738325">
    <property type="component" value="Unassembled WGS sequence"/>
</dbReference>
<protein>
    <recommendedName>
        <fullName evidence="5">Crinkler effector protein N-terminal domain-containing protein</fullName>
    </recommendedName>
</protein>
<name>A0A9P6R5R7_9FUNG</name>
<dbReference type="GO" id="GO:0005576">
    <property type="term" value="C:extracellular region"/>
    <property type="evidence" value="ECO:0007669"/>
    <property type="project" value="UniProtKB-SubCell"/>
</dbReference>